<sequence>MLIPNLPPAPITFKPQNDQHSATHNAAPKHAKSLKTLSLALIVDHYELPPLECIVDKQQRNSHRLGSRLKPVITILFLAKEFCDGELHHQLRRNFSLTSTTPPRSTPSAPGFLLPVGVAHSRKAAGVGMHLGSSTTVLLSPTMESIKLKVPASQSEGSTSNRDVVEVLHTPRRAYATRRSLSNKRILEKTGFSTDKVDTSQSNKEDKEMSPECFSCTPSKPSYWSFLSLLITSLLSSKTSVRHFLYYTFGTAIMIIVALRVLFVGRLTLDDASMLPSSTVFTHFQIEHIQAVKYMFTPQDRARSSFPLRMYKEAIDQSDEGDYSAEESKLWENPNSDGLKQCISYPRTYKKPKANPNGYIMVNANGGLNQMRDGICDMVAIARILNAALVVPSLDHTSFWLDSSEFADIYDVQHFMKVLEKDVQIVESLPASLKKVEPFSKAPVSWSKASYYKNEILPILKKHKVVYFTHSDSRLANNDLPSSIQKLRCRSCYRALRYTEPIESLGRTLVGRMRQDKHYIALHLRYEKDMLAFTGCTHGLTPSEAEDLKQMRYDVKHWKEKEIDGEEKRKQGGCPLTPRETALLLKGLGYPSSTRIYIAAGEIYGNGSMEVLRRDFPNVFSHSTLATEEELEPFLKFQNRMAALDYMVALESDAFVYTYDGNMAKAVQGERRFEGFRKTISPDRAELISLVDDLDAGKITWEQFEARVREAHAARIGAPSYRQSGELPKLEENFYANPMPGCICQEQQPNRKLLKKGM</sequence>
<organism evidence="14 15">
    <name type="scientific">Adiantum capillus-veneris</name>
    <name type="common">Maidenhair fern</name>
    <dbReference type="NCBI Taxonomy" id="13818"/>
    <lineage>
        <taxon>Eukaryota</taxon>
        <taxon>Viridiplantae</taxon>
        <taxon>Streptophyta</taxon>
        <taxon>Embryophyta</taxon>
        <taxon>Tracheophyta</taxon>
        <taxon>Polypodiopsida</taxon>
        <taxon>Polypodiidae</taxon>
        <taxon>Polypodiales</taxon>
        <taxon>Pteridineae</taxon>
        <taxon>Pteridaceae</taxon>
        <taxon>Vittarioideae</taxon>
        <taxon>Adiantum</taxon>
    </lineage>
</organism>
<feature type="compositionally biased region" description="Pro residues" evidence="13">
    <location>
        <begin position="1"/>
        <end position="10"/>
    </location>
</feature>
<keyword evidence="15" id="KW-1185">Reference proteome</keyword>
<dbReference type="EMBL" id="JABFUD020000005">
    <property type="protein sequence ID" value="KAI5079944.1"/>
    <property type="molecule type" value="Genomic_DNA"/>
</dbReference>
<dbReference type="AlphaFoldDB" id="A0A9D4ZLK1"/>
<name>A0A9D4ZLK1_ADICA</name>
<evidence type="ECO:0000256" key="11">
    <source>
        <dbReference type="ARBA" id="ARBA00023277"/>
    </source>
</evidence>
<evidence type="ECO:0000313" key="15">
    <source>
        <dbReference type="Proteomes" id="UP000886520"/>
    </source>
</evidence>
<feature type="compositionally biased region" description="Polar residues" evidence="13">
    <location>
        <begin position="14"/>
        <end position="24"/>
    </location>
</feature>
<feature type="region of interest" description="Disordered" evidence="13">
    <location>
        <begin position="192"/>
        <end position="211"/>
    </location>
</feature>
<evidence type="ECO:0000256" key="9">
    <source>
        <dbReference type="ARBA" id="ARBA00023180"/>
    </source>
</evidence>
<keyword evidence="4" id="KW-0328">Glycosyltransferase</keyword>
<dbReference type="GO" id="GO:0005737">
    <property type="term" value="C:cytoplasm"/>
    <property type="evidence" value="ECO:0007669"/>
    <property type="project" value="TreeGrafter"/>
</dbReference>
<comment type="subcellular location">
    <subcellularLocation>
        <location evidence="1">Membrane</location>
        <topology evidence="1">Single-pass type II membrane protein</topology>
    </subcellularLocation>
</comment>
<evidence type="ECO:0000256" key="13">
    <source>
        <dbReference type="SAM" id="MobiDB-lite"/>
    </source>
</evidence>
<evidence type="ECO:0000313" key="14">
    <source>
        <dbReference type="EMBL" id="KAI5079944.1"/>
    </source>
</evidence>
<evidence type="ECO:0000256" key="6">
    <source>
        <dbReference type="ARBA" id="ARBA00022692"/>
    </source>
</evidence>
<dbReference type="GO" id="GO:0016020">
    <property type="term" value="C:membrane"/>
    <property type="evidence" value="ECO:0007669"/>
    <property type="project" value="UniProtKB-SubCell"/>
</dbReference>
<evidence type="ECO:0000256" key="10">
    <source>
        <dbReference type="ARBA" id="ARBA00023253"/>
    </source>
</evidence>
<dbReference type="PANTHER" id="PTHR31741">
    <property type="entry name" value="OS02G0726500 PROTEIN-RELATED"/>
    <property type="match status" value="1"/>
</dbReference>
<dbReference type="PANTHER" id="PTHR31741:SF4">
    <property type="entry name" value="O-FUCOSYLTRANSFERASE 28"/>
    <property type="match status" value="1"/>
</dbReference>
<keyword evidence="6" id="KW-0812">Transmembrane</keyword>
<protein>
    <recommendedName>
        <fullName evidence="12">O-fucosyltransferase family protein</fullName>
    </recommendedName>
</protein>
<evidence type="ECO:0000256" key="2">
    <source>
        <dbReference type="ARBA" id="ARBA00004881"/>
    </source>
</evidence>
<dbReference type="OrthoDB" id="2015856at2759"/>
<comment type="caution">
    <text evidence="14">The sequence shown here is derived from an EMBL/GenBank/DDBJ whole genome shotgun (WGS) entry which is preliminary data.</text>
</comment>
<evidence type="ECO:0000256" key="1">
    <source>
        <dbReference type="ARBA" id="ARBA00004606"/>
    </source>
</evidence>
<dbReference type="GO" id="GO:0006004">
    <property type="term" value="P:fucose metabolic process"/>
    <property type="evidence" value="ECO:0007669"/>
    <property type="project" value="UniProtKB-KW"/>
</dbReference>
<keyword evidence="8" id="KW-0472">Membrane</keyword>
<keyword evidence="5" id="KW-0808">Transferase</keyword>
<accession>A0A9D4ZLK1</accession>
<keyword evidence="9" id="KW-0325">Glycoprotein</keyword>
<evidence type="ECO:0000256" key="7">
    <source>
        <dbReference type="ARBA" id="ARBA00022989"/>
    </source>
</evidence>
<dbReference type="InterPro" id="IPR019378">
    <property type="entry name" value="GDP-Fuc_O-FucTrfase"/>
</dbReference>
<dbReference type="GO" id="GO:0016757">
    <property type="term" value="F:glycosyltransferase activity"/>
    <property type="evidence" value="ECO:0007669"/>
    <property type="project" value="UniProtKB-KW"/>
</dbReference>
<dbReference type="Pfam" id="PF10250">
    <property type="entry name" value="O-FucT"/>
    <property type="match status" value="1"/>
</dbReference>
<feature type="region of interest" description="Disordered" evidence="13">
    <location>
        <begin position="1"/>
        <end position="29"/>
    </location>
</feature>
<proteinExistence type="inferred from homology"/>
<evidence type="ECO:0000256" key="5">
    <source>
        <dbReference type="ARBA" id="ARBA00022679"/>
    </source>
</evidence>
<gene>
    <name evidence="14" type="ORF">GOP47_0005423</name>
</gene>
<keyword evidence="11" id="KW-0119">Carbohydrate metabolism</keyword>
<dbReference type="InterPro" id="IPR024709">
    <property type="entry name" value="FucosylTrfase_pln"/>
</dbReference>
<evidence type="ECO:0000256" key="4">
    <source>
        <dbReference type="ARBA" id="ARBA00022676"/>
    </source>
</evidence>
<evidence type="ECO:0000256" key="3">
    <source>
        <dbReference type="ARBA" id="ARBA00007737"/>
    </source>
</evidence>
<evidence type="ECO:0000256" key="8">
    <source>
        <dbReference type="ARBA" id="ARBA00023136"/>
    </source>
</evidence>
<reference evidence="14 15" key="1">
    <citation type="submission" date="2021-01" db="EMBL/GenBank/DDBJ databases">
        <title>Adiantum capillus-veneris genome.</title>
        <authorList>
            <person name="Fang Y."/>
            <person name="Liao Q."/>
        </authorList>
    </citation>
    <scope>NUCLEOTIDE SEQUENCE [LARGE SCALE GENOMIC DNA]</scope>
    <source>
        <strain evidence="14">H3</strain>
        <tissue evidence="14">Leaf</tissue>
    </source>
</reference>
<keyword evidence="7" id="KW-1133">Transmembrane helix</keyword>
<comment type="similarity">
    <text evidence="3">Belongs to the glycosyltransferase GT106 family.</text>
</comment>
<dbReference type="CDD" id="cd11299">
    <property type="entry name" value="O-FucT_plant"/>
    <property type="match status" value="1"/>
</dbReference>
<comment type="pathway">
    <text evidence="2">Glycan metabolism.</text>
</comment>
<feature type="compositionally biased region" description="Basic and acidic residues" evidence="13">
    <location>
        <begin position="195"/>
        <end position="210"/>
    </location>
</feature>
<dbReference type="Proteomes" id="UP000886520">
    <property type="component" value="Chromosome 5"/>
</dbReference>
<keyword evidence="10" id="KW-0294">Fucose metabolism</keyword>
<evidence type="ECO:0000256" key="12">
    <source>
        <dbReference type="ARBA" id="ARBA00030350"/>
    </source>
</evidence>